<protein>
    <submittedName>
        <fullName evidence="1">Uncharacterized protein</fullName>
    </submittedName>
</protein>
<dbReference type="Proteomes" id="UP000325558">
    <property type="component" value="Unassembled WGS sequence"/>
</dbReference>
<reference evidence="1" key="1">
    <citation type="submission" date="2019-04" db="EMBL/GenBank/DDBJ databases">
        <title>Friends and foes A comparative genomics study of 23 Aspergillus species from section Flavi.</title>
        <authorList>
            <consortium name="DOE Joint Genome Institute"/>
            <person name="Kjaerbolling I."/>
            <person name="Vesth T."/>
            <person name="Frisvad J.C."/>
            <person name="Nybo J.L."/>
            <person name="Theobald S."/>
            <person name="Kildgaard S."/>
            <person name="Isbrandt T."/>
            <person name="Kuo A."/>
            <person name="Sato A."/>
            <person name="Lyhne E.K."/>
            <person name="Kogle M.E."/>
            <person name="Wiebenga A."/>
            <person name="Kun R.S."/>
            <person name="Lubbers R.J."/>
            <person name="Makela M.R."/>
            <person name="Barry K."/>
            <person name="Chovatia M."/>
            <person name="Clum A."/>
            <person name="Daum C."/>
            <person name="Haridas S."/>
            <person name="He G."/>
            <person name="LaButti K."/>
            <person name="Lipzen A."/>
            <person name="Mondo S."/>
            <person name="Riley R."/>
            <person name="Salamov A."/>
            <person name="Simmons B.A."/>
            <person name="Magnuson J.K."/>
            <person name="Henrissat B."/>
            <person name="Mortensen U.H."/>
            <person name="Larsen T.O."/>
            <person name="Devries R.P."/>
            <person name="Grigoriev I.V."/>
            <person name="Machida M."/>
            <person name="Baker S.E."/>
            <person name="Andersen M.R."/>
        </authorList>
    </citation>
    <scope>NUCLEOTIDE SEQUENCE</scope>
    <source>
        <strain evidence="1">CBS 117612</strain>
    </source>
</reference>
<name>A0A5N6Y3T8_9EURO</name>
<accession>A0A5N6Y3T8</accession>
<proteinExistence type="predicted"/>
<gene>
    <name evidence="1" type="ORF">BDV24DRAFT_134260</name>
</gene>
<organism evidence="1">
    <name type="scientific">Aspergillus arachidicola</name>
    <dbReference type="NCBI Taxonomy" id="656916"/>
    <lineage>
        <taxon>Eukaryota</taxon>
        <taxon>Fungi</taxon>
        <taxon>Dikarya</taxon>
        <taxon>Ascomycota</taxon>
        <taxon>Pezizomycotina</taxon>
        <taxon>Eurotiomycetes</taxon>
        <taxon>Eurotiomycetidae</taxon>
        <taxon>Eurotiales</taxon>
        <taxon>Aspergillaceae</taxon>
        <taxon>Aspergillus</taxon>
        <taxon>Aspergillus subgen. Circumdati</taxon>
    </lineage>
</organism>
<evidence type="ECO:0000313" key="1">
    <source>
        <dbReference type="EMBL" id="KAE8340124.1"/>
    </source>
</evidence>
<dbReference type="AlphaFoldDB" id="A0A5N6Y3T8"/>
<dbReference type="EMBL" id="ML737150">
    <property type="protein sequence ID" value="KAE8340124.1"/>
    <property type="molecule type" value="Genomic_DNA"/>
</dbReference>
<sequence length="82" mass="9090">MSQECVPGVACKPPTLNEKSVVIDICMYVCIILPWVQSFIHDSSELVSVSQTVHICLSLYIFAFPCPRAATAFEILVTNDQK</sequence>